<keyword evidence="2" id="KW-1185">Reference proteome</keyword>
<dbReference type="EMBL" id="BTGU01016065">
    <property type="protein sequence ID" value="GMN74255.1"/>
    <property type="molecule type" value="Genomic_DNA"/>
</dbReference>
<dbReference type="AlphaFoldDB" id="A0AA88JH79"/>
<sequence length="49" mass="5588">MSTCSNSTLSPRKLLETDDYIMCRNLDEKDDLTGNEVKLNSSVVFDNFK</sequence>
<accession>A0AA88JH79</accession>
<reference evidence="1" key="1">
    <citation type="submission" date="2023-07" db="EMBL/GenBank/DDBJ databases">
        <title>draft genome sequence of fig (Ficus carica).</title>
        <authorList>
            <person name="Takahashi T."/>
            <person name="Nishimura K."/>
        </authorList>
    </citation>
    <scope>NUCLEOTIDE SEQUENCE</scope>
</reference>
<proteinExistence type="predicted"/>
<name>A0AA88JH79_FICCA</name>
<evidence type="ECO:0000313" key="1">
    <source>
        <dbReference type="EMBL" id="GMN74255.1"/>
    </source>
</evidence>
<feature type="non-terminal residue" evidence="1">
    <location>
        <position position="49"/>
    </location>
</feature>
<evidence type="ECO:0000313" key="2">
    <source>
        <dbReference type="Proteomes" id="UP001187192"/>
    </source>
</evidence>
<organism evidence="1 2">
    <name type="scientific">Ficus carica</name>
    <name type="common">Common fig</name>
    <dbReference type="NCBI Taxonomy" id="3494"/>
    <lineage>
        <taxon>Eukaryota</taxon>
        <taxon>Viridiplantae</taxon>
        <taxon>Streptophyta</taxon>
        <taxon>Embryophyta</taxon>
        <taxon>Tracheophyta</taxon>
        <taxon>Spermatophyta</taxon>
        <taxon>Magnoliopsida</taxon>
        <taxon>eudicotyledons</taxon>
        <taxon>Gunneridae</taxon>
        <taxon>Pentapetalae</taxon>
        <taxon>rosids</taxon>
        <taxon>fabids</taxon>
        <taxon>Rosales</taxon>
        <taxon>Moraceae</taxon>
        <taxon>Ficeae</taxon>
        <taxon>Ficus</taxon>
    </lineage>
</organism>
<protein>
    <submittedName>
        <fullName evidence="1">Uncharacterized protein</fullName>
    </submittedName>
</protein>
<dbReference type="Proteomes" id="UP001187192">
    <property type="component" value="Unassembled WGS sequence"/>
</dbReference>
<comment type="caution">
    <text evidence="1">The sequence shown here is derived from an EMBL/GenBank/DDBJ whole genome shotgun (WGS) entry which is preliminary data.</text>
</comment>
<gene>
    <name evidence="1" type="ORF">TIFTF001_054989</name>
</gene>